<sequence>MVKCDKNLKTPRRRTSAKSSVTAAKVSKALSQPATSTVPNLGRVSNMTVVVRVRPPNKKEQEQNSRIVVKTIDDKMLIFDPKEEEQPFFYHGVKHRDFLKRGNKELKFVFDKVCGNISTNVEVYTHSTKSLVDTLMNGYNCSVFAYGATGAGKTYTMIGTEESPGITFLTMQDLFNRKNELSSEREFELMVTYVEIYNEVVKDLLCSNGSPLYLREDSKYGVIISGVKAHKISNPGELFSLLDQGNKRRTQHLTDANAESSRSHAVFQVYIHMTCKNTRESSTAKLSMIDLAGSERGSATGYVGPRFKEGANINRSLLALGNCINSLINGKNHIPYRDSKLTRLLKDSLGGNCHTVMIANVSPSSLSYEETYNTLKYAYRAKSIKSNIKKNVISGDLHVEQYIKLVSDLQTENAHLKSEVERLKQEKTHCDDGDSSELDALRSENNEMKKQIELLNLTINALRSVKSEGKGDGPCPSEDLSKVRTEVYQEFAVLVKDQTDALQSIFEMEKSIVAKKKQIDTELALRSTGKGKDDKKKISDKYDKEEKDLKLQIERLKSIKMRTSVKIKNLLLVYPELNQEYEKFSLNMDRLEFQYQNELTQMKNDILRQMLTDFQKEKHPLSQSANMPGTSSACGTVTRPKRNLQDAKGKMNSTFVLEGGDKPPVKTKTTRNIAVKGFKTRSSKRFLLGTTSVGKENKPGGSKLTLSYDVKKIQRKRWV</sequence>
<dbReference type="GO" id="GO:0005874">
    <property type="term" value="C:microtubule"/>
    <property type="evidence" value="ECO:0007669"/>
    <property type="project" value="UniProtKB-KW"/>
</dbReference>
<evidence type="ECO:0000256" key="4">
    <source>
        <dbReference type="ARBA" id="ARBA00022840"/>
    </source>
</evidence>
<gene>
    <name evidence="14" type="ORF">GWI33_015284</name>
</gene>
<evidence type="ECO:0000256" key="5">
    <source>
        <dbReference type="ARBA" id="ARBA00023054"/>
    </source>
</evidence>
<proteinExistence type="inferred from homology"/>
<evidence type="ECO:0000256" key="12">
    <source>
        <dbReference type="SAM" id="MobiDB-lite"/>
    </source>
</evidence>
<feature type="region of interest" description="Disordered" evidence="12">
    <location>
        <begin position="619"/>
        <end position="640"/>
    </location>
</feature>
<dbReference type="CDD" id="cd01370">
    <property type="entry name" value="KISc_KIP3_like"/>
    <property type="match status" value="1"/>
</dbReference>
<comment type="similarity">
    <text evidence="8">Belongs to the TRAFAC class myosin-kinesin ATPase superfamily. Kinesin family. KIN-8 subfamily.</text>
</comment>
<feature type="binding site" evidence="9">
    <location>
        <begin position="147"/>
        <end position="154"/>
    </location>
    <ligand>
        <name>ATP</name>
        <dbReference type="ChEBI" id="CHEBI:30616"/>
    </ligand>
</feature>
<dbReference type="InterPro" id="IPR027640">
    <property type="entry name" value="Kinesin-like_fam"/>
</dbReference>
<protein>
    <recommendedName>
        <fullName evidence="10">Kinesin-like protein</fullName>
    </recommendedName>
</protein>
<keyword evidence="6 9" id="KW-0505">Motor protein</keyword>
<feature type="domain" description="Kinesin motor" evidence="13">
    <location>
        <begin position="46"/>
        <end position="384"/>
    </location>
</feature>
<dbReference type="GO" id="GO:0007018">
    <property type="term" value="P:microtubule-based movement"/>
    <property type="evidence" value="ECO:0007669"/>
    <property type="project" value="InterPro"/>
</dbReference>
<keyword evidence="5 11" id="KW-0175">Coiled coil</keyword>
<accession>A0A834I028</accession>
<keyword evidence="15" id="KW-1185">Reference proteome</keyword>
<dbReference type="PROSITE" id="PS50067">
    <property type="entry name" value="KINESIN_MOTOR_2"/>
    <property type="match status" value="1"/>
</dbReference>
<dbReference type="EMBL" id="JAACXV010013885">
    <property type="protein sequence ID" value="KAF7271895.1"/>
    <property type="molecule type" value="Genomic_DNA"/>
</dbReference>
<comment type="caution">
    <text evidence="14">The sequence shown here is derived from an EMBL/GenBank/DDBJ whole genome shotgun (WGS) entry which is preliminary data.</text>
</comment>
<dbReference type="GO" id="GO:0003777">
    <property type="term" value="F:microtubule motor activity"/>
    <property type="evidence" value="ECO:0007669"/>
    <property type="project" value="InterPro"/>
</dbReference>
<dbReference type="GO" id="GO:0008017">
    <property type="term" value="F:microtubule binding"/>
    <property type="evidence" value="ECO:0007669"/>
    <property type="project" value="InterPro"/>
</dbReference>
<dbReference type="InterPro" id="IPR001752">
    <property type="entry name" value="Kinesin_motor_dom"/>
</dbReference>
<dbReference type="PANTHER" id="PTHR47968:SF65">
    <property type="entry name" value="KINESIN MOTOR DOMAIN-CONTAINING PROTEIN"/>
    <property type="match status" value="1"/>
</dbReference>
<dbReference type="InterPro" id="IPR027417">
    <property type="entry name" value="P-loop_NTPase"/>
</dbReference>
<evidence type="ECO:0000256" key="6">
    <source>
        <dbReference type="ARBA" id="ARBA00023175"/>
    </source>
</evidence>
<evidence type="ECO:0000256" key="7">
    <source>
        <dbReference type="ARBA" id="ARBA00023212"/>
    </source>
</evidence>
<evidence type="ECO:0000256" key="8">
    <source>
        <dbReference type="ARBA" id="ARBA00060769"/>
    </source>
</evidence>
<dbReference type="GO" id="GO:0005524">
    <property type="term" value="F:ATP binding"/>
    <property type="evidence" value="ECO:0007669"/>
    <property type="project" value="UniProtKB-UniRule"/>
</dbReference>
<evidence type="ECO:0000313" key="14">
    <source>
        <dbReference type="EMBL" id="KAF7271895.1"/>
    </source>
</evidence>
<reference evidence="14" key="1">
    <citation type="submission" date="2020-08" db="EMBL/GenBank/DDBJ databases">
        <title>Genome sequencing and assembly of the red palm weevil Rhynchophorus ferrugineus.</title>
        <authorList>
            <person name="Dias G.B."/>
            <person name="Bergman C.M."/>
            <person name="Manee M."/>
        </authorList>
    </citation>
    <scope>NUCLEOTIDE SEQUENCE</scope>
    <source>
        <strain evidence="14">AA-2017</strain>
        <tissue evidence="14">Whole larva</tissue>
    </source>
</reference>
<comment type="subcellular location">
    <subcellularLocation>
        <location evidence="1">Cytoplasm</location>
        <location evidence="1">Cytoskeleton</location>
    </subcellularLocation>
</comment>
<dbReference type="PRINTS" id="PR00380">
    <property type="entry name" value="KINESINHEAVY"/>
</dbReference>
<evidence type="ECO:0000259" key="13">
    <source>
        <dbReference type="PROSITE" id="PS50067"/>
    </source>
</evidence>
<dbReference type="InterPro" id="IPR036961">
    <property type="entry name" value="Kinesin_motor_dom_sf"/>
</dbReference>
<evidence type="ECO:0000256" key="9">
    <source>
        <dbReference type="PROSITE-ProRule" id="PRU00283"/>
    </source>
</evidence>
<dbReference type="PANTHER" id="PTHR47968">
    <property type="entry name" value="CENTROMERE PROTEIN E"/>
    <property type="match status" value="1"/>
</dbReference>
<evidence type="ECO:0000256" key="10">
    <source>
        <dbReference type="RuleBase" id="RU000394"/>
    </source>
</evidence>
<name>A0A834I028_RHYFE</name>
<dbReference type="SUPFAM" id="SSF52540">
    <property type="entry name" value="P-loop containing nucleoside triphosphate hydrolases"/>
    <property type="match status" value="1"/>
</dbReference>
<dbReference type="PROSITE" id="PS00411">
    <property type="entry name" value="KINESIN_MOTOR_1"/>
    <property type="match status" value="1"/>
</dbReference>
<dbReference type="Gene3D" id="3.40.850.10">
    <property type="entry name" value="Kinesin motor domain"/>
    <property type="match status" value="1"/>
</dbReference>
<feature type="coiled-coil region" evidence="11">
    <location>
        <begin position="399"/>
        <end position="465"/>
    </location>
</feature>
<dbReference type="OrthoDB" id="3176171at2759"/>
<dbReference type="InterPro" id="IPR019821">
    <property type="entry name" value="Kinesin_motor_CS"/>
</dbReference>
<evidence type="ECO:0000256" key="1">
    <source>
        <dbReference type="ARBA" id="ARBA00004245"/>
    </source>
</evidence>
<dbReference type="FunFam" id="3.40.850.10:FF:000054">
    <property type="entry name" value="Kinesin-like protein"/>
    <property type="match status" value="1"/>
</dbReference>
<evidence type="ECO:0000313" key="15">
    <source>
        <dbReference type="Proteomes" id="UP000625711"/>
    </source>
</evidence>
<evidence type="ECO:0000256" key="3">
    <source>
        <dbReference type="ARBA" id="ARBA00022741"/>
    </source>
</evidence>
<evidence type="ECO:0000256" key="2">
    <source>
        <dbReference type="ARBA" id="ARBA00022701"/>
    </source>
</evidence>
<keyword evidence="7" id="KW-0206">Cytoskeleton</keyword>
<keyword evidence="4 9" id="KW-0067">ATP-binding</keyword>
<evidence type="ECO:0000256" key="11">
    <source>
        <dbReference type="SAM" id="Coils"/>
    </source>
</evidence>
<dbReference type="SMART" id="SM00129">
    <property type="entry name" value="KISc"/>
    <property type="match status" value="1"/>
</dbReference>
<dbReference type="Pfam" id="PF00225">
    <property type="entry name" value="Kinesin"/>
    <property type="match status" value="1"/>
</dbReference>
<dbReference type="Proteomes" id="UP000625711">
    <property type="component" value="Unassembled WGS sequence"/>
</dbReference>
<feature type="compositionally biased region" description="Polar residues" evidence="12">
    <location>
        <begin position="621"/>
        <end position="635"/>
    </location>
</feature>
<dbReference type="AlphaFoldDB" id="A0A834I028"/>
<organism evidence="14 15">
    <name type="scientific">Rhynchophorus ferrugineus</name>
    <name type="common">Red palm weevil</name>
    <name type="synonym">Curculio ferrugineus</name>
    <dbReference type="NCBI Taxonomy" id="354439"/>
    <lineage>
        <taxon>Eukaryota</taxon>
        <taxon>Metazoa</taxon>
        <taxon>Ecdysozoa</taxon>
        <taxon>Arthropoda</taxon>
        <taxon>Hexapoda</taxon>
        <taxon>Insecta</taxon>
        <taxon>Pterygota</taxon>
        <taxon>Neoptera</taxon>
        <taxon>Endopterygota</taxon>
        <taxon>Coleoptera</taxon>
        <taxon>Polyphaga</taxon>
        <taxon>Cucujiformia</taxon>
        <taxon>Curculionidae</taxon>
        <taxon>Dryophthorinae</taxon>
        <taxon>Rhynchophorus</taxon>
    </lineage>
</organism>
<keyword evidence="2 10" id="KW-0493">Microtubule</keyword>
<feature type="region of interest" description="Disordered" evidence="12">
    <location>
        <begin position="1"/>
        <end position="24"/>
    </location>
</feature>
<keyword evidence="7" id="KW-0963">Cytoplasm</keyword>
<keyword evidence="3 9" id="KW-0547">Nucleotide-binding</keyword>